<reference evidence="6 7" key="1">
    <citation type="journal article" date="2015" name="Mol. Biochem. Parasitol.">
        <title>Identification of polymorphic genes for use in assemblage B genotyping assays through comparative genomics of multiple assemblage B Giardia duodenalis isolates.</title>
        <authorList>
            <person name="Wielinga C."/>
            <person name="Thompson R.C."/>
            <person name="Monis P."/>
            <person name="Ryan U."/>
        </authorList>
    </citation>
    <scope>NUCLEOTIDE SEQUENCE [LARGE SCALE GENOMIC DNA]</scope>
    <source>
        <strain evidence="6 7">BAH15c1</strain>
    </source>
</reference>
<dbReference type="Gene3D" id="1.10.510.10">
    <property type="entry name" value="Transferase(Phosphotransferase) domain 1"/>
    <property type="match status" value="1"/>
</dbReference>
<dbReference type="Pfam" id="PF12796">
    <property type="entry name" value="Ank_2"/>
    <property type="match status" value="3"/>
</dbReference>
<dbReference type="AlphaFoldDB" id="A0A132NZ99"/>
<dbReference type="GO" id="GO:0005524">
    <property type="term" value="F:ATP binding"/>
    <property type="evidence" value="ECO:0007669"/>
    <property type="project" value="UniProtKB-UniRule"/>
</dbReference>
<dbReference type="SMART" id="SM00248">
    <property type="entry name" value="ANK"/>
    <property type="match status" value="6"/>
</dbReference>
<evidence type="ECO:0000256" key="1">
    <source>
        <dbReference type="ARBA" id="ARBA00022741"/>
    </source>
</evidence>
<accession>A0A132NZ99</accession>
<evidence type="ECO:0000313" key="7">
    <source>
        <dbReference type="Proteomes" id="UP000070089"/>
    </source>
</evidence>
<dbReference type="PROSITE" id="PS00108">
    <property type="entry name" value="PROTEIN_KINASE_ST"/>
    <property type="match status" value="1"/>
</dbReference>
<dbReference type="InterPro" id="IPR002110">
    <property type="entry name" value="Ankyrin_rpt"/>
</dbReference>
<evidence type="ECO:0000313" key="6">
    <source>
        <dbReference type="EMBL" id="KWX15383.1"/>
    </source>
</evidence>
<dbReference type="InterPro" id="IPR011009">
    <property type="entry name" value="Kinase-like_dom_sf"/>
</dbReference>
<dbReference type="Gene3D" id="1.25.40.20">
    <property type="entry name" value="Ankyrin repeat-containing domain"/>
    <property type="match status" value="2"/>
</dbReference>
<dbReference type="CDD" id="cd00180">
    <property type="entry name" value="PKc"/>
    <property type="match status" value="1"/>
</dbReference>
<dbReference type="PROSITE" id="PS50011">
    <property type="entry name" value="PROTEIN_KINASE_DOM"/>
    <property type="match status" value="1"/>
</dbReference>
<dbReference type="PANTHER" id="PTHR24120:SF4">
    <property type="entry name" value="GH07239P"/>
    <property type="match status" value="1"/>
</dbReference>
<keyword evidence="6" id="KW-0808">Transferase</keyword>
<dbReference type="GO" id="GO:0004672">
    <property type="term" value="F:protein kinase activity"/>
    <property type="evidence" value="ECO:0007669"/>
    <property type="project" value="InterPro"/>
</dbReference>
<evidence type="ECO:0000256" key="3">
    <source>
        <dbReference type="PROSITE-ProRule" id="PRU00023"/>
    </source>
</evidence>
<dbReference type="Pfam" id="PF00069">
    <property type="entry name" value="Pkinase"/>
    <property type="match status" value="1"/>
</dbReference>
<dbReference type="PROSITE" id="PS50088">
    <property type="entry name" value="ANK_REPEAT"/>
    <property type="match status" value="1"/>
</dbReference>
<keyword evidence="6" id="KW-0418">Kinase</keyword>
<dbReference type="VEuPathDB" id="GiardiaDB:QR46_0583"/>
<dbReference type="InterPro" id="IPR017441">
    <property type="entry name" value="Protein_kinase_ATP_BS"/>
</dbReference>
<dbReference type="EMBL" id="JXTI01000009">
    <property type="protein sequence ID" value="KWX15383.1"/>
    <property type="molecule type" value="Genomic_DNA"/>
</dbReference>
<keyword evidence="1 4" id="KW-0547">Nucleotide-binding</keyword>
<dbReference type="SUPFAM" id="SSF56112">
    <property type="entry name" value="Protein kinase-like (PK-like)"/>
    <property type="match status" value="1"/>
</dbReference>
<keyword evidence="3" id="KW-0040">ANK repeat</keyword>
<feature type="repeat" description="ANK" evidence="3">
    <location>
        <begin position="407"/>
        <end position="439"/>
    </location>
</feature>
<proteinExistence type="predicted"/>
<gene>
    <name evidence="6" type="ORF">QR46_0583</name>
</gene>
<dbReference type="Gene3D" id="3.30.200.20">
    <property type="entry name" value="Phosphorylase Kinase, domain 1"/>
    <property type="match status" value="1"/>
</dbReference>
<evidence type="ECO:0000256" key="2">
    <source>
        <dbReference type="ARBA" id="ARBA00022840"/>
    </source>
</evidence>
<dbReference type="PROSITE" id="PS00107">
    <property type="entry name" value="PROTEIN_KINASE_ATP"/>
    <property type="match status" value="1"/>
</dbReference>
<protein>
    <submittedName>
        <fullName evidence="6">Kinase/ NEK</fullName>
    </submittedName>
</protein>
<sequence>MTENTVLCSDIGAFSELSDLLPKMVTELGKGVYGTVFAIEGHDSLAVKEIQYNALDDPVVKQVNDGEKIMEIIEHENVVKWHKVLRDDRCICIIMDRYKCSLDALLRNRRRKNISVDEETVLDFARQIGSAFAYLHSRDKRLPNGMLIPPIVHGDVKPANILITEDGKGFALADFAFGDRNMVSSMVCYVAPEVRTEEDPTPASDMWSFGVILYEFAVGNMSIIRSTDFTRCGNDFQLNLDAVSYPAIRGIIRCLLVLKPADRMTAKELCDVLASKDIITALEIRRLSGSVSLYNKSLSAFEQRVTALEGIVAKQAKQIETLMKENNELKGSAPSSNSAAADLAFVNLITAVKNDDVDTVRMIVNSGIGVGKQDSKGMTAMMHAAEADKFRIVELLVEHEKHIRDKNGWTALMRAAQKGSINSVRLLVKEEGGMQSQNGMTALMEAITKKKLDAAAELVECEAGFQDRSGCTALMYAAEKGIVEIVTRLLDSEKGRQDGGGMTALMKAAAKNRIDVVEVLALHEAGLRNKKGETALEIARDQGHFEVADILEEYAYAEL</sequence>
<feature type="domain" description="Protein kinase" evidence="5">
    <location>
        <begin position="22"/>
        <end position="279"/>
    </location>
</feature>
<dbReference type="SMART" id="SM00220">
    <property type="entry name" value="S_TKc"/>
    <property type="match status" value="1"/>
</dbReference>
<dbReference type="InterPro" id="IPR036770">
    <property type="entry name" value="Ankyrin_rpt-contain_sf"/>
</dbReference>
<dbReference type="InterPro" id="IPR000719">
    <property type="entry name" value="Prot_kinase_dom"/>
</dbReference>
<organism evidence="6 7">
    <name type="scientific">Giardia duodenalis assemblage B</name>
    <dbReference type="NCBI Taxonomy" id="1394984"/>
    <lineage>
        <taxon>Eukaryota</taxon>
        <taxon>Metamonada</taxon>
        <taxon>Diplomonadida</taxon>
        <taxon>Hexamitidae</taxon>
        <taxon>Giardiinae</taxon>
        <taxon>Giardia</taxon>
    </lineage>
</organism>
<comment type="caution">
    <text evidence="6">The sequence shown here is derived from an EMBL/GenBank/DDBJ whole genome shotgun (WGS) entry which is preliminary data.</text>
</comment>
<evidence type="ECO:0000256" key="4">
    <source>
        <dbReference type="PROSITE-ProRule" id="PRU10141"/>
    </source>
</evidence>
<keyword evidence="2 4" id="KW-0067">ATP-binding</keyword>
<dbReference type="Proteomes" id="UP000070089">
    <property type="component" value="Unassembled WGS sequence"/>
</dbReference>
<dbReference type="InterPro" id="IPR008271">
    <property type="entry name" value="Ser/Thr_kinase_AS"/>
</dbReference>
<evidence type="ECO:0000259" key="5">
    <source>
        <dbReference type="PROSITE" id="PS50011"/>
    </source>
</evidence>
<dbReference type="SUPFAM" id="SSF48403">
    <property type="entry name" value="Ankyrin repeat"/>
    <property type="match status" value="1"/>
</dbReference>
<feature type="binding site" evidence="4">
    <location>
        <position position="48"/>
    </location>
    <ligand>
        <name>ATP</name>
        <dbReference type="ChEBI" id="CHEBI:30616"/>
    </ligand>
</feature>
<dbReference type="OrthoDB" id="194358at2759"/>
<name>A0A132NZ99_GIAIN</name>
<dbReference type="PANTHER" id="PTHR24120">
    <property type="entry name" value="GH07239P"/>
    <property type="match status" value="1"/>
</dbReference>